<dbReference type="Gene3D" id="3.40.50.300">
    <property type="entry name" value="P-loop containing nucleotide triphosphate hydrolases"/>
    <property type="match status" value="1"/>
</dbReference>
<dbReference type="GO" id="GO:0004386">
    <property type="term" value="F:helicase activity"/>
    <property type="evidence" value="ECO:0007669"/>
    <property type="project" value="UniProtKB-KW"/>
</dbReference>
<feature type="domain" description="Helicase ATP-binding" evidence="2">
    <location>
        <begin position="537"/>
        <end position="702"/>
    </location>
</feature>
<dbReference type="InterPro" id="IPR001650">
    <property type="entry name" value="Helicase_C-like"/>
</dbReference>
<keyword evidence="4" id="KW-0347">Helicase</keyword>
<evidence type="ECO:0000313" key="5">
    <source>
        <dbReference type="Proteomes" id="UP001589838"/>
    </source>
</evidence>
<comment type="caution">
    <text evidence="4">The sequence shown here is derived from an EMBL/GenBank/DDBJ whole genome shotgun (WGS) entry which is preliminary data.</text>
</comment>
<accession>A0ABV6K7S9</accession>
<dbReference type="EMBL" id="JBHLUX010000005">
    <property type="protein sequence ID" value="MFC0469354.1"/>
    <property type="molecule type" value="Genomic_DNA"/>
</dbReference>
<proteinExistence type="predicted"/>
<dbReference type="CDD" id="cd18793">
    <property type="entry name" value="SF2_C_SNF"/>
    <property type="match status" value="1"/>
</dbReference>
<dbReference type="SMART" id="SM00487">
    <property type="entry name" value="DEXDc"/>
    <property type="match status" value="1"/>
</dbReference>
<dbReference type="InterPro" id="IPR027417">
    <property type="entry name" value="P-loop_NTPase"/>
</dbReference>
<dbReference type="CDD" id="cd18012">
    <property type="entry name" value="DEXQc_arch_SWI2_SNF2"/>
    <property type="match status" value="1"/>
</dbReference>
<dbReference type="InterPro" id="IPR049730">
    <property type="entry name" value="SNF2/RAD54-like_C"/>
</dbReference>
<dbReference type="Gene3D" id="3.40.50.10810">
    <property type="entry name" value="Tandem AAA-ATPase domain"/>
    <property type="match status" value="1"/>
</dbReference>
<reference evidence="4 5" key="1">
    <citation type="submission" date="2024-09" db="EMBL/GenBank/DDBJ databases">
        <authorList>
            <person name="Sun Q."/>
            <person name="Mori K."/>
        </authorList>
    </citation>
    <scope>NUCLEOTIDE SEQUENCE [LARGE SCALE GENOMIC DNA]</scope>
    <source>
        <strain evidence="4 5">NCAIM B.02610</strain>
    </source>
</reference>
<sequence length="1001" mass="115358">MDSKIIIHGGWLEESFFIWGERAPTSRFDQIVNFQYPFLYSPFELKLTLFQSDQTSFYGTFIQNDKAVIDVPIHSRVYASMAGEMTVYQAQENMTQYSFPLEGLVFDIDSVITYLPYFQKWHEESELELAPDLIMWLKLFHSIQEYIIKGAFSPTSSGEWQLDQFPYEKWLEMIPLSGRCIRPNTSYIQKETSGITTVQKLQEIGTLLSDAMIRSLLHEPAVSSAYTEWQQSINEKWLPFVNNLSKNGKLTTELSTTVFQQQIGVVQTKPFISSLALQEPTTKDGEWQVSLCMVDRKRPSIMVEMDQLEKGEHPWRENPIAQLKIDLQKAKEMVDILKPLRLSAPTLSLSPEQAYELFTTVDHSLEQIGFHLIVPKWMTERKKPRVKLKIQPPEGGVATSEPLLDWQSVASFTYDIALGDNSISKRDFQEFVDGQRPFLYANGEWMSWDRSLANKLLQYLEGAESSASFLETWKLDQLDEDGDSELNDDVEWDVSWGKELTTSLKELYKTSPSLIQIPTELNGQLRHYQHEGVSWLAHLRRTGFGGCLADDMGLGKSIQTIAYLLYVLNTQQKEGITHSPFLLICPTSLLYNWVNECEQFAPSLRVFVHHGPTRLDEKQLHDGKWDFVITSYQLAVRDAELFQQTTWNGLILDEAQHIKNVETKQRRVMKKMKATHRIALTGTPIENRLRELWSLLDVLNPTYLGSYHDFQMTFMKPIERDQDKEQLQNLQKLIHPIILRRKKSDQSLQLGLPKKEEKVHYVHLSVEQAALYQAVVDDIVTKLDEVTAFERRALILRSLTKLKQICNHPAHFLKERSLEEHESGKWDALLTLANDLYAKKEKILIFSQYKEMGGLLTKALEKRFGQTVPFLHGSLTRTKRQETIQAFQTDENINFFVLSLKAGGVGLNLTAATNVVHYDRWWNPAVENQATDRAYRIGQTKDVTVHKLVTTGTLEERIDRMLLQKQALADQILAAGEQRVTELTNEEIIELIQLTIPTRKE</sequence>
<keyword evidence="1 4" id="KW-0378">Hydrolase</keyword>
<name>A0ABV6K7S9_9BACI</name>
<dbReference type="SMART" id="SM00490">
    <property type="entry name" value="HELICc"/>
    <property type="match status" value="1"/>
</dbReference>
<dbReference type="InterPro" id="IPR038718">
    <property type="entry name" value="SNF2-like_sf"/>
</dbReference>
<keyword evidence="4" id="KW-0547">Nucleotide-binding</keyword>
<dbReference type="SUPFAM" id="SSF52540">
    <property type="entry name" value="P-loop containing nucleoside triphosphate hydrolases"/>
    <property type="match status" value="2"/>
</dbReference>
<dbReference type="Pfam" id="PF00176">
    <property type="entry name" value="SNF2-rel_dom"/>
    <property type="match status" value="1"/>
</dbReference>
<feature type="domain" description="Helicase C-terminal" evidence="3">
    <location>
        <begin position="832"/>
        <end position="987"/>
    </location>
</feature>
<dbReference type="Pfam" id="PF12419">
    <property type="entry name" value="DUF3670"/>
    <property type="match status" value="1"/>
</dbReference>
<dbReference type="Pfam" id="PF00271">
    <property type="entry name" value="Helicase_C"/>
    <property type="match status" value="1"/>
</dbReference>
<gene>
    <name evidence="4" type="ORF">ACFFHM_02070</name>
</gene>
<dbReference type="PROSITE" id="PS51192">
    <property type="entry name" value="HELICASE_ATP_BIND_1"/>
    <property type="match status" value="1"/>
</dbReference>
<dbReference type="RefSeq" id="WP_335963698.1">
    <property type="nucleotide sequence ID" value="NZ_JAXBLX010000059.1"/>
</dbReference>
<dbReference type="InterPro" id="IPR022138">
    <property type="entry name" value="DUF3670"/>
</dbReference>
<dbReference type="Proteomes" id="UP001589838">
    <property type="component" value="Unassembled WGS sequence"/>
</dbReference>
<dbReference type="PROSITE" id="PS51194">
    <property type="entry name" value="HELICASE_CTER"/>
    <property type="match status" value="1"/>
</dbReference>
<protein>
    <submittedName>
        <fullName evidence="4">DEAD/DEAH box helicase</fullName>
        <ecNumber evidence="4">3.6.4.-</ecNumber>
    </submittedName>
</protein>
<dbReference type="InterPro" id="IPR000330">
    <property type="entry name" value="SNF2_N"/>
</dbReference>
<evidence type="ECO:0000256" key="1">
    <source>
        <dbReference type="ARBA" id="ARBA00022801"/>
    </source>
</evidence>
<dbReference type="GO" id="GO:0016787">
    <property type="term" value="F:hydrolase activity"/>
    <property type="evidence" value="ECO:0007669"/>
    <property type="project" value="UniProtKB-KW"/>
</dbReference>
<dbReference type="EC" id="3.6.4.-" evidence="4"/>
<evidence type="ECO:0000313" key="4">
    <source>
        <dbReference type="EMBL" id="MFC0469354.1"/>
    </source>
</evidence>
<keyword evidence="4" id="KW-0067">ATP-binding</keyword>
<dbReference type="PANTHER" id="PTHR10799">
    <property type="entry name" value="SNF2/RAD54 HELICASE FAMILY"/>
    <property type="match status" value="1"/>
</dbReference>
<dbReference type="InterPro" id="IPR014001">
    <property type="entry name" value="Helicase_ATP-bd"/>
</dbReference>
<evidence type="ECO:0000259" key="2">
    <source>
        <dbReference type="PROSITE" id="PS51192"/>
    </source>
</evidence>
<organism evidence="4 5">
    <name type="scientific">Halalkalibacter kiskunsagensis</name>
    <dbReference type="NCBI Taxonomy" id="1548599"/>
    <lineage>
        <taxon>Bacteria</taxon>
        <taxon>Bacillati</taxon>
        <taxon>Bacillota</taxon>
        <taxon>Bacilli</taxon>
        <taxon>Bacillales</taxon>
        <taxon>Bacillaceae</taxon>
        <taxon>Halalkalibacter</taxon>
    </lineage>
</organism>
<evidence type="ECO:0000259" key="3">
    <source>
        <dbReference type="PROSITE" id="PS51194"/>
    </source>
</evidence>
<keyword evidence="5" id="KW-1185">Reference proteome</keyword>